<name>B0C5T2_ACAM1</name>
<proteinExistence type="predicted"/>
<dbReference type="Proteomes" id="UP000000268">
    <property type="component" value="Chromosome"/>
</dbReference>
<organism evidence="1 2">
    <name type="scientific">Acaryochloris marina (strain MBIC 11017)</name>
    <dbReference type="NCBI Taxonomy" id="329726"/>
    <lineage>
        <taxon>Bacteria</taxon>
        <taxon>Bacillati</taxon>
        <taxon>Cyanobacteriota</taxon>
        <taxon>Cyanophyceae</taxon>
        <taxon>Acaryochloridales</taxon>
        <taxon>Acaryochloridaceae</taxon>
        <taxon>Acaryochloris</taxon>
    </lineage>
</organism>
<dbReference type="KEGG" id="amr:AM1_4976"/>
<accession>B0C5T2</accession>
<keyword evidence="2" id="KW-1185">Reference proteome</keyword>
<dbReference type="STRING" id="329726.AM1_4976"/>
<evidence type="ECO:0000313" key="1">
    <source>
        <dbReference type="EMBL" id="ABW29944.1"/>
    </source>
</evidence>
<sequence length="38" mass="3901">MIGHNGEPPDCKAVIGSTGIACLGNTNASIYSGNYVLY</sequence>
<protein>
    <submittedName>
        <fullName evidence="1">Uncharacterized protein</fullName>
    </submittedName>
</protein>
<dbReference type="EMBL" id="CP000828">
    <property type="protein sequence ID" value="ABW29944.1"/>
    <property type="molecule type" value="Genomic_DNA"/>
</dbReference>
<evidence type="ECO:0000313" key="2">
    <source>
        <dbReference type="Proteomes" id="UP000000268"/>
    </source>
</evidence>
<reference evidence="1 2" key="1">
    <citation type="journal article" date="2008" name="Proc. Natl. Acad. Sci. U.S.A.">
        <title>Niche adaptation and genome expansion in the chlorophyll d-producing cyanobacterium Acaryochloris marina.</title>
        <authorList>
            <person name="Swingley W.D."/>
            <person name="Chen M."/>
            <person name="Cheung P.C."/>
            <person name="Conrad A.L."/>
            <person name="Dejesa L.C."/>
            <person name="Hao J."/>
            <person name="Honchak B.M."/>
            <person name="Karbach L.E."/>
            <person name="Kurdoglu A."/>
            <person name="Lahiri S."/>
            <person name="Mastrian S.D."/>
            <person name="Miyashita H."/>
            <person name="Page L."/>
            <person name="Ramakrishna P."/>
            <person name="Satoh S."/>
            <person name="Sattley W.M."/>
            <person name="Shimada Y."/>
            <person name="Taylor H.L."/>
            <person name="Tomo T."/>
            <person name="Tsuchiya T."/>
            <person name="Wang Z.T."/>
            <person name="Raymond J."/>
            <person name="Mimuro M."/>
            <person name="Blankenship R.E."/>
            <person name="Touchman J.W."/>
        </authorList>
    </citation>
    <scope>NUCLEOTIDE SEQUENCE [LARGE SCALE GENOMIC DNA]</scope>
    <source>
        <strain evidence="2">MBIC 11017</strain>
    </source>
</reference>
<gene>
    <name evidence="1" type="ordered locus">AM1_4976</name>
</gene>
<dbReference type="HOGENOM" id="CLU_3323246_0_0_3"/>
<dbReference type="AlphaFoldDB" id="B0C5T2"/>